<dbReference type="AlphaFoldDB" id="A0A485NSX9"/>
<feature type="region of interest" description="Disordered" evidence="1">
    <location>
        <begin position="98"/>
        <end position="119"/>
    </location>
</feature>
<accession>A0A485NSX9</accession>
<feature type="domain" description="C2orf72-like C-terminal" evidence="2">
    <location>
        <begin position="41"/>
        <end position="156"/>
    </location>
</feature>
<reference evidence="3 4" key="1">
    <citation type="submission" date="2019-01" db="EMBL/GenBank/DDBJ databases">
        <authorList>
            <person name="Alioto T."/>
            <person name="Alioto T."/>
        </authorList>
    </citation>
    <scope>NUCLEOTIDE SEQUENCE [LARGE SCALE GENOMIC DNA]</scope>
</reference>
<protein>
    <recommendedName>
        <fullName evidence="2">C2orf72-like C-terminal domain-containing protein</fullName>
    </recommendedName>
</protein>
<proteinExistence type="predicted"/>
<gene>
    <name evidence="3" type="ORF">LYPA_23C016513</name>
</gene>
<dbReference type="EMBL" id="CAAGRJ010023214">
    <property type="protein sequence ID" value="VFV36755.1"/>
    <property type="molecule type" value="Genomic_DNA"/>
</dbReference>
<evidence type="ECO:0000313" key="4">
    <source>
        <dbReference type="Proteomes" id="UP000386466"/>
    </source>
</evidence>
<keyword evidence="4" id="KW-1185">Reference proteome</keyword>
<sequence length="158" mass="16529">MAAPSAVTPRSPSARLGGGWVGAGRMLRHRLSTHFCGWGIAFLPPTPSACVDVPRGPAPPPADTADPSRARQGCMAGAWERPGLPALLACFSWGPWSRGKDPDATSPSDPAQGHLQDPEEELALTDVFPNGDCEDPRKGLRACDGFVHAPAEPAGDSR</sequence>
<dbReference type="PANTHER" id="PTHR35675">
    <property type="entry name" value="HYPOTHETICAL PROTEIN LOC100362216"/>
    <property type="match status" value="1"/>
</dbReference>
<evidence type="ECO:0000256" key="1">
    <source>
        <dbReference type="SAM" id="MobiDB-lite"/>
    </source>
</evidence>
<evidence type="ECO:0000259" key="2">
    <source>
        <dbReference type="Pfam" id="PF15443"/>
    </source>
</evidence>
<organism evidence="3 4">
    <name type="scientific">Lynx pardinus</name>
    <name type="common">Iberian lynx</name>
    <name type="synonym">Felis pardina</name>
    <dbReference type="NCBI Taxonomy" id="191816"/>
    <lineage>
        <taxon>Eukaryota</taxon>
        <taxon>Metazoa</taxon>
        <taxon>Chordata</taxon>
        <taxon>Craniata</taxon>
        <taxon>Vertebrata</taxon>
        <taxon>Euteleostomi</taxon>
        <taxon>Mammalia</taxon>
        <taxon>Eutheria</taxon>
        <taxon>Laurasiatheria</taxon>
        <taxon>Carnivora</taxon>
        <taxon>Feliformia</taxon>
        <taxon>Felidae</taxon>
        <taxon>Felinae</taxon>
        <taxon>Lynx</taxon>
    </lineage>
</organism>
<evidence type="ECO:0000313" key="3">
    <source>
        <dbReference type="EMBL" id="VFV36755.1"/>
    </source>
</evidence>
<dbReference type="Proteomes" id="UP000386466">
    <property type="component" value="Unassembled WGS sequence"/>
</dbReference>
<name>A0A485NSX9_LYNPA</name>
<dbReference type="PANTHER" id="PTHR35675:SF1">
    <property type="entry name" value="RIKEN CDNA 2810459M11 GENE"/>
    <property type="match status" value="1"/>
</dbReference>
<dbReference type="Pfam" id="PF15443">
    <property type="entry name" value="DUF4630"/>
    <property type="match status" value="1"/>
</dbReference>
<dbReference type="InterPro" id="IPR027868">
    <property type="entry name" value="C2orf72-like_C"/>
</dbReference>